<protein>
    <submittedName>
        <fullName evidence="1">Uncharacterized protein</fullName>
    </submittedName>
</protein>
<accession>A0ABN8Y6K4</accession>
<name>A0ABN8Y6K4_RANTA</name>
<dbReference type="EMBL" id="OX459951">
    <property type="protein sequence ID" value="CAI9157153.1"/>
    <property type="molecule type" value="Genomic_DNA"/>
</dbReference>
<organism evidence="1 2">
    <name type="scientific">Rangifer tarandus platyrhynchus</name>
    <name type="common">Svalbard reindeer</name>
    <dbReference type="NCBI Taxonomy" id="3082113"/>
    <lineage>
        <taxon>Eukaryota</taxon>
        <taxon>Metazoa</taxon>
        <taxon>Chordata</taxon>
        <taxon>Craniata</taxon>
        <taxon>Vertebrata</taxon>
        <taxon>Euteleostomi</taxon>
        <taxon>Mammalia</taxon>
        <taxon>Eutheria</taxon>
        <taxon>Laurasiatheria</taxon>
        <taxon>Artiodactyla</taxon>
        <taxon>Ruminantia</taxon>
        <taxon>Pecora</taxon>
        <taxon>Cervidae</taxon>
        <taxon>Odocoileinae</taxon>
        <taxon>Rangifer</taxon>
    </lineage>
</organism>
<dbReference type="Proteomes" id="UP001176941">
    <property type="component" value="Chromosome 15"/>
</dbReference>
<evidence type="ECO:0000313" key="2">
    <source>
        <dbReference type="Proteomes" id="UP001176941"/>
    </source>
</evidence>
<proteinExistence type="predicted"/>
<reference evidence="1" key="1">
    <citation type="submission" date="2023-04" db="EMBL/GenBank/DDBJ databases">
        <authorList>
            <consortium name="ELIXIR-Norway"/>
        </authorList>
    </citation>
    <scope>NUCLEOTIDE SEQUENCE [LARGE SCALE GENOMIC DNA]</scope>
</reference>
<gene>
    <name evidence="1" type="ORF">MRATA1EN1_LOCUS6115</name>
</gene>
<evidence type="ECO:0000313" key="1">
    <source>
        <dbReference type="EMBL" id="CAI9157153.1"/>
    </source>
</evidence>
<keyword evidence="2" id="KW-1185">Reference proteome</keyword>
<sequence length="128" mass="14459">MDLTFQVPMQHCSLQHQTLLSPPDTSTTGHCFHFASGSSFLLELFLCSSPVSVLDTYRPEGLIFQCHIFLPFRTVNGGLKARMLKWFPFLSQMDQILSVLSTMTSPSWVAFFPLYCAVLSRSVMSIFL</sequence>